<protein>
    <submittedName>
        <fullName evidence="1">Uncharacterized protein</fullName>
    </submittedName>
</protein>
<sequence>MPKRDKVSLAYLYVIPKPHKEGTPLWPIVSSMMTPTSAISKFLNRAIRPLFDKHARATTIIDGVDIIRRLRIY</sequence>
<organism evidence="1 3">
    <name type="scientific">Didymodactylos carnosus</name>
    <dbReference type="NCBI Taxonomy" id="1234261"/>
    <lineage>
        <taxon>Eukaryota</taxon>
        <taxon>Metazoa</taxon>
        <taxon>Spiralia</taxon>
        <taxon>Gnathifera</taxon>
        <taxon>Rotifera</taxon>
        <taxon>Eurotatoria</taxon>
        <taxon>Bdelloidea</taxon>
        <taxon>Philodinida</taxon>
        <taxon>Philodinidae</taxon>
        <taxon>Didymodactylos</taxon>
    </lineage>
</organism>
<dbReference type="Proteomes" id="UP000677228">
    <property type="component" value="Unassembled WGS sequence"/>
</dbReference>
<reference evidence="1" key="1">
    <citation type="submission" date="2021-02" db="EMBL/GenBank/DDBJ databases">
        <authorList>
            <person name="Nowell W R."/>
        </authorList>
    </citation>
    <scope>NUCLEOTIDE SEQUENCE</scope>
</reference>
<comment type="caution">
    <text evidence="1">The sequence shown here is derived from an EMBL/GenBank/DDBJ whole genome shotgun (WGS) entry which is preliminary data.</text>
</comment>
<accession>A0A8S2E9E4</accession>
<dbReference type="Proteomes" id="UP000682733">
    <property type="component" value="Unassembled WGS sequence"/>
</dbReference>
<gene>
    <name evidence="1" type="ORF">OVA965_LOCUS21386</name>
    <name evidence="2" type="ORF">TMI583_LOCUS22028</name>
</gene>
<evidence type="ECO:0000313" key="1">
    <source>
        <dbReference type="EMBL" id="CAF1146497.1"/>
    </source>
</evidence>
<dbReference type="EMBL" id="CAJOBA010029019">
    <property type="protein sequence ID" value="CAF3948413.1"/>
    <property type="molecule type" value="Genomic_DNA"/>
</dbReference>
<name>A0A8S2E9E4_9BILA</name>
<proteinExistence type="predicted"/>
<evidence type="ECO:0000313" key="2">
    <source>
        <dbReference type="EMBL" id="CAF3948413.1"/>
    </source>
</evidence>
<dbReference type="EMBL" id="CAJNOK010011703">
    <property type="protein sequence ID" value="CAF1146497.1"/>
    <property type="molecule type" value="Genomic_DNA"/>
</dbReference>
<dbReference type="AlphaFoldDB" id="A0A8S2E9E4"/>
<evidence type="ECO:0000313" key="3">
    <source>
        <dbReference type="Proteomes" id="UP000677228"/>
    </source>
</evidence>